<keyword evidence="1" id="KW-0732">Signal</keyword>
<keyword evidence="3" id="KW-1185">Reference proteome</keyword>
<proteinExistence type="predicted"/>
<dbReference type="Pfam" id="PF14054">
    <property type="entry name" value="DUF4249"/>
    <property type="match status" value="1"/>
</dbReference>
<organism evidence="2 3">
    <name type="scientific">Spirosoma oryzae</name>
    <dbReference type="NCBI Taxonomy" id="1469603"/>
    <lineage>
        <taxon>Bacteria</taxon>
        <taxon>Pseudomonadati</taxon>
        <taxon>Bacteroidota</taxon>
        <taxon>Cytophagia</taxon>
        <taxon>Cytophagales</taxon>
        <taxon>Cytophagaceae</taxon>
        <taxon>Spirosoma</taxon>
    </lineage>
</organism>
<gene>
    <name evidence="2" type="ORF">CLV58_107112</name>
</gene>
<feature type="signal peptide" evidence="1">
    <location>
        <begin position="1"/>
        <end position="18"/>
    </location>
</feature>
<evidence type="ECO:0000313" key="2">
    <source>
        <dbReference type="EMBL" id="PRY40018.1"/>
    </source>
</evidence>
<protein>
    <submittedName>
        <fullName evidence="2">Uncharacterized protein DUF4249</fullName>
    </submittedName>
</protein>
<comment type="caution">
    <text evidence="2">The sequence shown here is derived from an EMBL/GenBank/DDBJ whole genome shotgun (WGS) entry which is preliminary data.</text>
</comment>
<dbReference type="Proteomes" id="UP000238375">
    <property type="component" value="Unassembled WGS sequence"/>
</dbReference>
<feature type="chain" id="PRO_5015448807" evidence="1">
    <location>
        <begin position="19"/>
        <end position="354"/>
    </location>
</feature>
<dbReference type="EMBL" id="PVTE01000007">
    <property type="protein sequence ID" value="PRY40018.1"/>
    <property type="molecule type" value="Genomic_DNA"/>
</dbReference>
<evidence type="ECO:0000256" key="1">
    <source>
        <dbReference type="SAM" id="SignalP"/>
    </source>
</evidence>
<reference evidence="2 3" key="1">
    <citation type="submission" date="2018-03" db="EMBL/GenBank/DDBJ databases">
        <title>Genomic Encyclopedia of Archaeal and Bacterial Type Strains, Phase II (KMG-II): from individual species to whole genera.</title>
        <authorList>
            <person name="Goeker M."/>
        </authorList>
    </citation>
    <scope>NUCLEOTIDE SEQUENCE [LARGE SCALE GENOMIC DNA]</scope>
    <source>
        <strain evidence="2 3">DSM 28354</strain>
    </source>
</reference>
<dbReference type="AlphaFoldDB" id="A0A2T0T2W0"/>
<name>A0A2T0T2W0_9BACT</name>
<accession>A0A2T0T2W0</accession>
<sequence>MKLSSFLISLLCSLTVLACVTEYKSETVSIAPALVVEGQVTDQPGPYTVRLTRTADYTIQSVNLLETGATVTIADDKGNREVLTELSPGGVYQTRAGGMQGVVGRSYTLTIQTKAGLRYESTAEVLPGVSPISKIYSEYVSTPRVNQLGIKQGWNVYIDTQDPDTLGNYYRWNWAHYETLQACKKTFNATKKLYDGISCCTPCWQIDRCHNCIDISSDVDINGQAISRQYIMQVPYTSNTRYYLAVQQQGLSRGAYQFWKSVKQLVSNTGGLFDAAPSSVAGNIRCVSDASQPVYGYFGAVGLSEQIIYVDRSAGQGSPDADYPTDFPYPSNPPCIACQNSLYQTPVAPRGWRN</sequence>
<dbReference type="RefSeq" id="WP_106137648.1">
    <property type="nucleotide sequence ID" value="NZ_PVTE01000007.1"/>
</dbReference>
<evidence type="ECO:0000313" key="3">
    <source>
        <dbReference type="Proteomes" id="UP000238375"/>
    </source>
</evidence>
<dbReference type="OrthoDB" id="922982at2"/>
<dbReference type="InterPro" id="IPR025345">
    <property type="entry name" value="DUF4249"/>
</dbReference>
<dbReference type="PROSITE" id="PS51257">
    <property type="entry name" value="PROKAR_LIPOPROTEIN"/>
    <property type="match status" value="1"/>
</dbReference>